<evidence type="ECO:0000256" key="1">
    <source>
        <dbReference type="PROSITE-ProRule" id="PRU00182"/>
    </source>
</evidence>
<gene>
    <name evidence="2" type="primary">yaaA</name>
    <name evidence="3" type="ORF">B5F14_02345</name>
    <name evidence="2" type="ORF">POG00_01625</name>
</gene>
<dbReference type="Gene3D" id="3.10.290.10">
    <property type="entry name" value="RNA-binding S4 domain"/>
    <property type="match status" value="1"/>
</dbReference>
<dbReference type="InterPro" id="IPR014330">
    <property type="entry name" value="RNA-bd_S4-rel_YaaA"/>
</dbReference>
<reference evidence="2" key="3">
    <citation type="submission" date="2023-01" db="EMBL/GenBank/DDBJ databases">
        <title>Human gut microbiome strain richness.</title>
        <authorList>
            <person name="Chen-Liaw A."/>
        </authorList>
    </citation>
    <scope>NUCLEOTIDE SEQUENCE</scope>
    <source>
        <strain evidence="2">D55st1_G4_D55t1_190419</strain>
    </source>
</reference>
<dbReference type="GeneID" id="79875862"/>
<evidence type="ECO:0000313" key="4">
    <source>
        <dbReference type="Proteomes" id="UP000195447"/>
    </source>
</evidence>
<evidence type="ECO:0000313" key="3">
    <source>
        <dbReference type="EMBL" id="OUP61450.1"/>
    </source>
</evidence>
<protein>
    <submittedName>
        <fullName evidence="2">S4 domain-containing protein YaaA</fullName>
    </submittedName>
</protein>
<dbReference type="Pfam" id="PF13275">
    <property type="entry name" value="S4_2"/>
    <property type="match status" value="1"/>
</dbReference>
<dbReference type="PROSITE" id="PS50889">
    <property type="entry name" value="S4"/>
    <property type="match status" value="1"/>
</dbReference>
<reference evidence="4" key="1">
    <citation type="submission" date="2017-04" db="EMBL/GenBank/DDBJ databases">
        <title>Function of individual gut microbiota members based on whole genome sequencing of pure cultures obtained from chicken caecum.</title>
        <authorList>
            <person name="Medvecky M."/>
            <person name="Cejkova D."/>
            <person name="Polansky O."/>
            <person name="Karasova D."/>
            <person name="Kubasova T."/>
            <person name="Cizek A."/>
            <person name="Rychlik I."/>
        </authorList>
    </citation>
    <scope>NUCLEOTIDE SEQUENCE [LARGE SCALE GENOMIC DNA]</scope>
    <source>
        <strain evidence="4">An178</strain>
    </source>
</reference>
<accession>A0A1Y3VL41</accession>
<dbReference type="Proteomes" id="UP001220658">
    <property type="component" value="Unassembled WGS sequence"/>
</dbReference>
<dbReference type="SUPFAM" id="SSF55174">
    <property type="entry name" value="Alpha-L RNA-binding motif"/>
    <property type="match status" value="1"/>
</dbReference>
<proteinExistence type="predicted"/>
<organism evidence="3 4">
    <name type="scientific">Faecalitalea cylindroides</name>
    <dbReference type="NCBI Taxonomy" id="39483"/>
    <lineage>
        <taxon>Bacteria</taxon>
        <taxon>Bacillati</taxon>
        <taxon>Bacillota</taxon>
        <taxon>Erysipelotrichia</taxon>
        <taxon>Erysipelotrichales</taxon>
        <taxon>Erysipelotrichaceae</taxon>
        <taxon>Faecalitalea</taxon>
    </lineage>
</organism>
<evidence type="ECO:0000313" key="2">
    <source>
        <dbReference type="EMBL" id="MDC0827404.1"/>
    </source>
</evidence>
<dbReference type="InterPro" id="IPR036986">
    <property type="entry name" value="S4_RNA-bd_sf"/>
</dbReference>
<dbReference type="EMBL" id="NFKM01000003">
    <property type="protein sequence ID" value="OUP61450.1"/>
    <property type="molecule type" value="Genomic_DNA"/>
</dbReference>
<dbReference type="Proteomes" id="UP000195447">
    <property type="component" value="Unassembled WGS sequence"/>
</dbReference>
<dbReference type="RefSeq" id="WP_022356585.1">
    <property type="nucleotide sequence ID" value="NZ_CABKSV010000047.1"/>
</dbReference>
<keyword evidence="4" id="KW-1185">Reference proteome</keyword>
<dbReference type="NCBIfam" id="TIGR02988">
    <property type="entry name" value="YaaA_near_RecF"/>
    <property type="match status" value="1"/>
</dbReference>
<reference evidence="3" key="2">
    <citation type="journal article" date="2018" name="BMC Genomics">
        <title>Whole genome sequencing and function prediction of 133 gut anaerobes isolated from chicken caecum in pure cultures.</title>
        <authorList>
            <person name="Medvecky M."/>
            <person name="Cejkova D."/>
            <person name="Polansky O."/>
            <person name="Karasova D."/>
            <person name="Kubasova T."/>
            <person name="Cizek A."/>
            <person name="Rychlik I."/>
        </authorList>
    </citation>
    <scope>NUCLEOTIDE SEQUENCE</scope>
    <source>
        <strain evidence="3">An178</strain>
    </source>
</reference>
<comment type="caution">
    <text evidence="3">The sequence shown here is derived from an EMBL/GenBank/DDBJ whole genome shotgun (WGS) entry which is preliminary data.</text>
</comment>
<name>A0A1Y3VL41_9FIRM</name>
<sequence>MHFKLRDEYIKLEQLLKACDVVSSGGQVKEYLANVDCFVNGEIETRRGRKIRVGDIVETEGIRIEVE</sequence>
<dbReference type="EMBL" id="JAQNCK010000003">
    <property type="protein sequence ID" value="MDC0827404.1"/>
    <property type="molecule type" value="Genomic_DNA"/>
</dbReference>
<keyword evidence="1" id="KW-0694">RNA-binding</keyword>
<dbReference type="GO" id="GO:0003723">
    <property type="term" value="F:RNA binding"/>
    <property type="evidence" value="ECO:0007669"/>
    <property type="project" value="UniProtKB-KW"/>
</dbReference>
<dbReference type="AlphaFoldDB" id="A0A1Y3VL41"/>